<dbReference type="EMBL" id="AEYP01053313">
    <property type="status" value="NOT_ANNOTATED_CDS"/>
    <property type="molecule type" value="Genomic_DNA"/>
</dbReference>
<dbReference type="AlphaFoldDB" id="M3Z7T0"/>
<sequence length="339" mass="36618">MKGSSGLTWAWLGRGVRRRWEPPWPRPPAPASPAREAAAYVAVLGRAQGLDGLQSVFSHQKLLPQPLGLLLALGFRPLQQLVVQHLLLGQGDLLLEELDGLRLAAILRVQLLQLVHPQLGVAAPVLGLLQLQPVLAGLRLQLGPPVLPQPGQLLLGLLQLLPQPLLLLDVHGRLDVVLGPQVAQLQLVLHLDAFHHRLQLPDLLLLGAWARVQGGLEVLQGLLVVRGQRVQLGLPVVHEAHVLAGGLLHLGLEVHHLLRILLVGRPELLHLRLVGPQRLLVLVAQRAALPLVLLAGGQQPLPQPQRLGRLGVVGGRRARVPQALLQLLDLAAPQAQLLL</sequence>
<accession>M3Z7T0</accession>
<name>M3Z7T0_MUSPF</name>
<proteinExistence type="predicted"/>
<dbReference type="InParanoid" id="M3Z7T0"/>
<evidence type="ECO:0000313" key="1">
    <source>
        <dbReference type="Ensembl" id="ENSMPUP00000019643.1"/>
    </source>
</evidence>
<dbReference type="HOGENOM" id="CLU_818771_0_0_1"/>
<organism evidence="1">
    <name type="scientific">Mustela putorius furo</name>
    <name type="common">European domestic ferret</name>
    <name type="synonym">Mustela furo</name>
    <dbReference type="NCBI Taxonomy" id="9669"/>
    <lineage>
        <taxon>Eukaryota</taxon>
        <taxon>Metazoa</taxon>
        <taxon>Chordata</taxon>
        <taxon>Craniata</taxon>
        <taxon>Vertebrata</taxon>
        <taxon>Euteleostomi</taxon>
        <taxon>Mammalia</taxon>
        <taxon>Eutheria</taxon>
        <taxon>Laurasiatheria</taxon>
        <taxon>Carnivora</taxon>
        <taxon>Caniformia</taxon>
        <taxon>Musteloidea</taxon>
        <taxon>Mustelidae</taxon>
        <taxon>Mustelinae</taxon>
        <taxon>Mustela</taxon>
    </lineage>
</organism>
<protein>
    <submittedName>
        <fullName evidence="1">Uncharacterized protein</fullName>
    </submittedName>
</protein>
<dbReference type="Ensembl" id="ENSMPUT00000019923.1">
    <property type="protein sequence ID" value="ENSMPUP00000019643.1"/>
    <property type="gene ID" value="ENSMPUG00000019771.1"/>
</dbReference>
<reference evidence="1" key="1">
    <citation type="submission" date="2024-06" db="UniProtKB">
        <authorList>
            <consortium name="Ensembl"/>
        </authorList>
    </citation>
    <scope>IDENTIFICATION</scope>
</reference>